<organism evidence="9 10">
    <name type="scientific">Paenibacillus ginsengarvi</name>
    <dbReference type="NCBI Taxonomy" id="400777"/>
    <lineage>
        <taxon>Bacteria</taxon>
        <taxon>Bacillati</taxon>
        <taxon>Bacillota</taxon>
        <taxon>Bacilli</taxon>
        <taxon>Bacillales</taxon>
        <taxon>Paenibacillaceae</taxon>
        <taxon>Paenibacillus</taxon>
    </lineage>
</organism>
<dbReference type="OrthoDB" id="9785836at2"/>
<comment type="subcellular location">
    <subcellularLocation>
        <location evidence="1 7">Cell membrane</location>
        <topology evidence="1 7">Multi-pass membrane protein</topology>
    </subcellularLocation>
</comment>
<comment type="similarity">
    <text evidence="7">Belongs to the binding-protein-dependent transport system permease family.</text>
</comment>
<evidence type="ECO:0000256" key="6">
    <source>
        <dbReference type="ARBA" id="ARBA00023136"/>
    </source>
</evidence>
<dbReference type="Pfam" id="PF00528">
    <property type="entry name" value="BPD_transp_1"/>
    <property type="match status" value="1"/>
</dbReference>
<keyword evidence="4 7" id="KW-0812">Transmembrane</keyword>
<evidence type="ECO:0000313" key="9">
    <source>
        <dbReference type="EMBL" id="RKN70051.1"/>
    </source>
</evidence>
<keyword evidence="6 7" id="KW-0472">Membrane</keyword>
<evidence type="ECO:0000313" key="10">
    <source>
        <dbReference type="Proteomes" id="UP000282311"/>
    </source>
</evidence>
<keyword evidence="3" id="KW-1003">Cell membrane</keyword>
<protein>
    <submittedName>
        <fullName evidence="9">Sugar ABC transporter permease</fullName>
    </submittedName>
</protein>
<dbReference type="PROSITE" id="PS50928">
    <property type="entry name" value="ABC_TM1"/>
    <property type="match status" value="1"/>
</dbReference>
<feature type="transmembrane region" description="Helical" evidence="7">
    <location>
        <begin position="158"/>
        <end position="184"/>
    </location>
</feature>
<feature type="transmembrane region" description="Helical" evidence="7">
    <location>
        <begin position="205"/>
        <end position="225"/>
    </location>
</feature>
<evidence type="ECO:0000256" key="3">
    <source>
        <dbReference type="ARBA" id="ARBA00022475"/>
    </source>
</evidence>
<evidence type="ECO:0000256" key="7">
    <source>
        <dbReference type="RuleBase" id="RU363032"/>
    </source>
</evidence>
<feature type="transmembrane region" description="Helical" evidence="7">
    <location>
        <begin position="118"/>
        <end position="138"/>
    </location>
</feature>
<keyword evidence="2 7" id="KW-0813">Transport</keyword>
<dbReference type="GO" id="GO:0005886">
    <property type="term" value="C:plasma membrane"/>
    <property type="evidence" value="ECO:0007669"/>
    <property type="project" value="UniProtKB-SubCell"/>
</dbReference>
<dbReference type="InterPro" id="IPR035906">
    <property type="entry name" value="MetI-like_sf"/>
</dbReference>
<dbReference type="Proteomes" id="UP000282311">
    <property type="component" value="Unassembled WGS sequence"/>
</dbReference>
<dbReference type="PANTHER" id="PTHR43227">
    <property type="entry name" value="BLL4140 PROTEIN"/>
    <property type="match status" value="1"/>
</dbReference>
<dbReference type="InterPro" id="IPR000515">
    <property type="entry name" value="MetI-like"/>
</dbReference>
<dbReference type="InterPro" id="IPR050809">
    <property type="entry name" value="UgpAE/MalFG_permease"/>
</dbReference>
<dbReference type="PANTHER" id="PTHR43227:SF11">
    <property type="entry name" value="BLL4140 PROTEIN"/>
    <property type="match status" value="1"/>
</dbReference>
<dbReference type="RefSeq" id="WP_120751158.1">
    <property type="nucleotide sequence ID" value="NZ_RBAH01000033.1"/>
</dbReference>
<evidence type="ECO:0000256" key="5">
    <source>
        <dbReference type="ARBA" id="ARBA00022989"/>
    </source>
</evidence>
<gene>
    <name evidence="9" type="ORF">D7M11_30980</name>
</gene>
<feature type="domain" description="ABC transmembrane type-1" evidence="8">
    <location>
        <begin position="72"/>
        <end position="286"/>
    </location>
</feature>
<evidence type="ECO:0000256" key="1">
    <source>
        <dbReference type="ARBA" id="ARBA00004651"/>
    </source>
</evidence>
<name>A0A3B0BCE0_9BACL</name>
<dbReference type="AlphaFoldDB" id="A0A3B0BCE0"/>
<feature type="transmembrane region" description="Helical" evidence="7">
    <location>
        <begin position="78"/>
        <end position="97"/>
    </location>
</feature>
<accession>A0A3B0BCE0</accession>
<evidence type="ECO:0000259" key="8">
    <source>
        <dbReference type="PROSITE" id="PS50928"/>
    </source>
</evidence>
<keyword evidence="10" id="KW-1185">Reference proteome</keyword>
<evidence type="ECO:0000256" key="4">
    <source>
        <dbReference type="ARBA" id="ARBA00022692"/>
    </source>
</evidence>
<comment type="caution">
    <text evidence="9">The sequence shown here is derived from an EMBL/GenBank/DDBJ whole genome shotgun (WGS) entry which is preliminary data.</text>
</comment>
<keyword evidence="5 7" id="KW-1133">Transmembrane helix</keyword>
<dbReference type="EMBL" id="RBAH01000033">
    <property type="protein sequence ID" value="RKN70051.1"/>
    <property type="molecule type" value="Genomic_DNA"/>
</dbReference>
<evidence type="ECO:0000256" key="2">
    <source>
        <dbReference type="ARBA" id="ARBA00022448"/>
    </source>
</evidence>
<feature type="transmembrane region" description="Helical" evidence="7">
    <location>
        <begin position="265"/>
        <end position="286"/>
    </location>
</feature>
<sequence>MLRNIKLSDSFVLLLIAIPGLLHFLVFKYIPLAGNVIAFQDFNLFQGFLHSKWVGLKHFIYMFQYPEFGIILQNTLRFGLYSIVFGFPAPLVMALLLNEIRLTWFKRAAQTMLYLPHFLSWVIVGGIFVELLSNEGMMNQILQRFGFEPQSFLTEPKYFLGVVIGAGIWKEIGWSMIIYLAAIAGINPNLYEAAMVDGAGRWRRMWSVTLPALMPTIIILLLLRIGHLMDANVEQVLFFLNPLVREVGEVFDTYVYRVGLTGGKYSYTTAIGIFKAVVSVLLVVLLNKLSKKTTGESIY</sequence>
<dbReference type="CDD" id="cd06261">
    <property type="entry name" value="TM_PBP2"/>
    <property type="match status" value="1"/>
</dbReference>
<feature type="transmembrane region" description="Helical" evidence="7">
    <location>
        <begin position="12"/>
        <end position="30"/>
    </location>
</feature>
<dbReference type="GO" id="GO:0055085">
    <property type="term" value="P:transmembrane transport"/>
    <property type="evidence" value="ECO:0007669"/>
    <property type="project" value="InterPro"/>
</dbReference>
<dbReference type="Gene3D" id="1.10.3720.10">
    <property type="entry name" value="MetI-like"/>
    <property type="match status" value="1"/>
</dbReference>
<reference evidence="9 10" key="1">
    <citation type="journal article" date="2007" name="Int. J. Syst. Evol. Microbiol.">
        <title>Paenibacillus ginsengarvi sp. nov., isolated from soil from ginseng cultivation.</title>
        <authorList>
            <person name="Yoon M.H."/>
            <person name="Ten L.N."/>
            <person name="Im W.T."/>
        </authorList>
    </citation>
    <scope>NUCLEOTIDE SEQUENCE [LARGE SCALE GENOMIC DNA]</scope>
    <source>
        <strain evidence="9 10">KCTC 13059</strain>
    </source>
</reference>
<proteinExistence type="inferred from homology"/>
<dbReference type="SUPFAM" id="SSF161098">
    <property type="entry name" value="MetI-like"/>
    <property type="match status" value="1"/>
</dbReference>